<dbReference type="Proteomes" id="UP000660680">
    <property type="component" value="Unassembled WGS sequence"/>
</dbReference>
<dbReference type="RefSeq" id="WP_189213372.1">
    <property type="nucleotide sequence ID" value="NZ_BMRB01000006.1"/>
</dbReference>
<reference evidence="4" key="1">
    <citation type="journal article" date="2014" name="Int. J. Syst. Evol. Microbiol.">
        <title>Complete genome sequence of Corynebacterium casei LMG S-19264T (=DSM 44701T), isolated from a smear-ripened cheese.</title>
        <authorList>
            <consortium name="US DOE Joint Genome Institute (JGI-PGF)"/>
            <person name="Walter F."/>
            <person name="Albersmeier A."/>
            <person name="Kalinowski J."/>
            <person name="Ruckert C."/>
        </authorList>
    </citation>
    <scope>NUCLEOTIDE SEQUENCE</scope>
    <source>
        <strain evidence="4">JCM 3276</strain>
    </source>
</reference>
<evidence type="ECO:0000313" key="4">
    <source>
        <dbReference type="EMBL" id="GGS51784.1"/>
    </source>
</evidence>
<feature type="compositionally biased region" description="Low complexity" evidence="2">
    <location>
        <begin position="14"/>
        <end position="25"/>
    </location>
</feature>
<dbReference type="AlphaFoldDB" id="A0A918GP52"/>
<evidence type="ECO:0000256" key="1">
    <source>
        <dbReference type="SAM" id="Coils"/>
    </source>
</evidence>
<evidence type="ECO:0000256" key="3">
    <source>
        <dbReference type="SAM" id="Phobius"/>
    </source>
</evidence>
<reference evidence="4" key="2">
    <citation type="submission" date="2020-09" db="EMBL/GenBank/DDBJ databases">
        <authorList>
            <person name="Sun Q."/>
            <person name="Ohkuma M."/>
        </authorList>
    </citation>
    <scope>NUCLEOTIDE SEQUENCE</scope>
    <source>
        <strain evidence="4">JCM 3276</strain>
    </source>
</reference>
<evidence type="ECO:0000313" key="5">
    <source>
        <dbReference type="Proteomes" id="UP000660680"/>
    </source>
</evidence>
<keyword evidence="3" id="KW-0472">Membrane</keyword>
<protein>
    <submittedName>
        <fullName evidence="4">Uncharacterized protein</fullName>
    </submittedName>
</protein>
<proteinExistence type="predicted"/>
<keyword evidence="1" id="KW-0175">Coiled coil</keyword>
<comment type="caution">
    <text evidence="4">The sequence shown here is derived from an EMBL/GenBank/DDBJ whole genome shotgun (WGS) entry which is preliminary data.</text>
</comment>
<feature type="region of interest" description="Disordered" evidence="2">
    <location>
        <begin position="1"/>
        <end position="25"/>
    </location>
</feature>
<evidence type="ECO:0000256" key="2">
    <source>
        <dbReference type="SAM" id="MobiDB-lite"/>
    </source>
</evidence>
<organism evidence="4 5">
    <name type="scientific">Actinokineospora fastidiosa</name>
    <dbReference type="NCBI Taxonomy" id="1816"/>
    <lineage>
        <taxon>Bacteria</taxon>
        <taxon>Bacillati</taxon>
        <taxon>Actinomycetota</taxon>
        <taxon>Actinomycetes</taxon>
        <taxon>Pseudonocardiales</taxon>
        <taxon>Pseudonocardiaceae</taxon>
        <taxon>Actinokineospora</taxon>
    </lineage>
</organism>
<sequence length="147" mass="15608">MSFPGPDQVAGWGAAQQPSAQPPQARSKAPVVVLAVLAALFAIAAGVFTVFYFGEKAESDRVAAAVADKEREVAAAKDGLGDAEEQARAALDELESQEGKLSSLETEKDEVAACTAAAKRYVDAPEDLPEPELDKLFDTMYEACRYI</sequence>
<keyword evidence="5" id="KW-1185">Reference proteome</keyword>
<keyword evidence="3" id="KW-1133">Transmembrane helix</keyword>
<gene>
    <name evidence="4" type="ORF">GCM10010171_53550</name>
</gene>
<accession>A0A918GP52</accession>
<keyword evidence="3" id="KW-0812">Transmembrane</keyword>
<dbReference type="EMBL" id="BMRB01000006">
    <property type="protein sequence ID" value="GGS51784.1"/>
    <property type="molecule type" value="Genomic_DNA"/>
</dbReference>
<feature type="coiled-coil region" evidence="1">
    <location>
        <begin position="66"/>
        <end position="107"/>
    </location>
</feature>
<feature type="transmembrane region" description="Helical" evidence="3">
    <location>
        <begin position="31"/>
        <end position="53"/>
    </location>
</feature>
<name>A0A918GP52_9PSEU</name>